<evidence type="ECO:0000313" key="3">
    <source>
        <dbReference type="Proteomes" id="UP000009326"/>
    </source>
</evidence>
<keyword evidence="1" id="KW-0548">Nucleotidyltransferase</keyword>
<evidence type="ECO:0000313" key="2">
    <source>
        <dbReference type="EMBL" id="KRN14443.1"/>
    </source>
</evidence>
<gene>
    <name evidence="1" type="ORF">BN52_08260</name>
    <name evidence="2" type="ORF">FC38_GL001105</name>
</gene>
<comment type="caution">
    <text evidence="1">The sequence shown here is derived from an EMBL/GenBank/DDBJ whole genome shotgun (WGS) entry which is preliminary data.</text>
</comment>
<dbReference type="Proteomes" id="UP000009326">
    <property type="component" value="Unassembled WGS sequence"/>
</dbReference>
<keyword evidence="1" id="KW-0808">Transferase</keyword>
<protein>
    <submittedName>
        <fullName evidence="1">DNA polymerase</fullName>
        <ecNumber evidence="1">2.7.7.7</ecNumber>
    </submittedName>
</protein>
<reference evidence="1 3" key="1">
    <citation type="submission" date="2012-06" db="EMBL/GenBank/DDBJ databases">
        <title>Draft genome sequence of Lactobacillus gigeriorum CRBIP 24.85T, isolated from chicken crop.</title>
        <authorList>
            <person name="Cousin S."/>
            <person name="Ma L."/>
            <person name="Creno S."/>
            <person name="Clermont D."/>
            <person name="Loux V."/>
            <person name="Bizet C."/>
            <person name="Bouchier C."/>
        </authorList>
    </citation>
    <scope>NUCLEOTIDE SEQUENCE [LARGE SCALE GENOMIC DNA]</scope>
    <source>
        <strain evidence="3">CRBIP 24.85T</strain>
        <strain evidence="1">Type strain: CRBIP 24.85</strain>
    </source>
</reference>
<organism evidence="1 3">
    <name type="scientific">Lactobacillus gigeriorum DSM 23908 = CRBIP 24.85</name>
    <dbReference type="NCBI Taxonomy" id="1423751"/>
    <lineage>
        <taxon>Bacteria</taxon>
        <taxon>Bacillati</taxon>
        <taxon>Bacillota</taxon>
        <taxon>Bacilli</taxon>
        <taxon>Lactobacillales</taxon>
        <taxon>Lactobacillaceae</taxon>
        <taxon>Lactobacillus</taxon>
    </lineage>
</organism>
<dbReference type="EMBL" id="CAKC01000028">
    <property type="protein sequence ID" value="CCI86552.1"/>
    <property type="molecule type" value="Genomic_DNA"/>
</dbReference>
<dbReference type="PROSITE" id="PS51257">
    <property type="entry name" value="PROKAR_LIPOPROTEIN"/>
    <property type="match status" value="1"/>
</dbReference>
<proteinExistence type="predicted"/>
<dbReference type="PATRIC" id="fig|1423751.3.peg.1142"/>
<reference evidence="2 4" key="2">
    <citation type="journal article" date="2015" name="Genome Announc.">
        <title>Expanding the biotechnology potential of lactobacilli through comparative genomics of 213 strains and associated genera.</title>
        <authorList>
            <person name="Sun Z."/>
            <person name="Harris H.M."/>
            <person name="McCann A."/>
            <person name="Guo C."/>
            <person name="Argimon S."/>
            <person name="Zhang W."/>
            <person name="Yang X."/>
            <person name="Jeffery I.B."/>
            <person name="Cooney J.C."/>
            <person name="Kagawa T.F."/>
            <person name="Liu W."/>
            <person name="Song Y."/>
            <person name="Salvetti E."/>
            <person name="Wrobel A."/>
            <person name="Rasinkangas P."/>
            <person name="Parkhill J."/>
            <person name="Rea M.C."/>
            <person name="O'Sullivan O."/>
            <person name="Ritari J."/>
            <person name="Douillard F.P."/>
            <person name="Paul Ross R."/>
            <person name="Yang R."/>
            <person name="Briner A.E."/>
            <person name="Felis G.E."/>
            <person name="de Vos W.M."/>
            <person name="Barrangou R."/>
            <person name="Klaenhammer T.R."/>
            <person name="Caufield P.W."/>
            <person name="Cui Y."/>
            <person name="Zhang H."/>
            <person name="O'Toole P.W."/>
        </authorList>
    </citation>
    <scope>NUCLEOTIDE SEQUENCE [LARGE SCALE GENOMIC DNA]</scope>
    <source>
        <strain evidence="2 4">DSM 23908</strain>
    </source>
</reference>
<name>I7J1Y1_9LACO</name>
<evidence type="ECO:0000313" key="4">
    <source>
        <dbReference type="Proteomes" id="UP000051521"/>
    </source>
</evidence>
<dbReference type="STRING" id="1423751.FC38_GL001105"/>
<sequence>MKIRKFWYLLLLLPLLILGGCKNQASKKAPAPLTKAEAIKIAGKSFKSGQVIQSLKLSSDTSSQVVIANTIFGGERATFHINNQISSEGKTRHSEIWVNSNHLYMNGSSTWYKADLEKMTSHTYADVVAAIYNNPILTDPSQINYKFSKKKTLYTLTGKTTDAKMIKAFIDSIASSLPQSTNQADVLSRIQKYSKNSALTVELSIRNRKLVGANFFVNAKFGKLMKVRWGQSFGNFGSHDFLKVPTNVLAAKPLPTTKSTKKN</sequence>
<accession>I7J1Y1</accession>
<dbReference type="RefSeq" id="WP_008472530.1">
    <property type="nucleotide sequence ID" value="NZ_AYZO01000003.1"/>
</dbReference>
<keyword evidence="4" id="KW-1185">Reference proteome</keyword>
<dbReference type="OrthoDB" id="2327156at2"/>
<dbReference type="GO" id="GO:0003887">
    <property type="term" value="F:DNA-directed DNA polymerase activity"/>
    <property type="evidence" value="ECO:0007669"/>
    <property type="project" value="UniProtKB-EC"/>
</dbReference>
<evidence type="ECO:0000313" key="1">
    <source>
        <dbReference type="EMBL" id="CCI86552.1"/>
    </source>
</evidence>
<dbReference type="Proteomes" id="UP000051521">
    <property type="component" value="Unassembled WGS sequence"/>
</dbReference>
<dbReference type="EC" id="2.7.7.7" evidence="1"/>
<dbReference type="AlphaFoldDB" id="I7J1Y1"/>
<dbReference type="EMBL" id="AYZO01000003">
    <property type="protein sequence ID" value="KRN14443.1"/>
    <property type="molecule type" value="Genomic_DNA"/>
</dbReference>